<sequence>MKNQRSGVAAALSAALMSLVTANLAQAVEDPPPMSVRATGLKVATIPVEGMVCLSCAASIKKAVRKVDGVTDAEIDFVHRSLRVTYASGKVFLLGRVSTAIVGLGYKPGTPVLEP</sequence>
<dbReference type="GO" id="GO:0046872">
    <property type="term" value="F:metal ion binding"/>
    <property type="evidence" value="ECO:0007669"/>
    <property type="project" value="UniProtKB-KW"/>
</dbReference>
<dbReference type="Gene3D" id="3.30.70.100">
    <property type="match status" value="1"/>
</dbReference>
<dbReference type="InterPro" id="IPR017969">
    <property type="entry name" value="Heavy-metal-associated_CS"/>
</dbReference>
<dbReference type="Proteomes" id="UP000244755">
    <property type="component" value="Plasmid unnamed1"/>
</dbReference>
<dbReference type="PROSITE" id="PS50846">
    <property type="entry name" value="HMA_2"/>
    <property type="match status" value="1"/>
</dbReference>
<dbReference type="Pfam" id="PF00403">
    <property type="entry name" value="HMA"/>
    <property type="match status" value="1"/>
</dbReference>
<keyword evidence="5" id="KW-1185">Reference proteome</keyword>
<keyword evidence="1" id="KW-0479">Metal-binding</keyword>
<keyword evidence="2" id="KW-0732">Signal</keyword>
<dbReference type="OrthoDB" id="7205933at2"/>
<feature type="chain" id="PRO_5015336985" evidence="2">
    <location>
        <begin position="28"/>
        <end position="115"/>
    </location>
</feature>
<reference evidence="4 5" key="1">
    <citation type="submission" date="2018-04" db="EMBL/GenBank/DDBJ databases">
        <title>Methylobacterium sp. PR1016A genome.</title>
        <authorList>
            <person name="Park W."/>
        </authorList>
    </citation>
    <scope>NUCLEOTIDE SEQUENCE [LARGE SCALE GENOMIC DNA]</scope>
    <source>
        <strain evidence="4 5">PR1016A</strain>
        <plasmid evidence="4 5">unnamed1</plasmid>
    </source>
</reference>
<gene>
    <name evidence="4" type="ORF">DA075_35170</name>
</gene>
<organism evidence="4 5">
    <name type="scientific">Methylobacterium currus</name>
    <dbReference type="NCBI Taxonomy" id="2051553"/>
    <lineage>
        <taxon>Bacteria</taxon>
        <taxon>Pseudomonadati</taxon>
        <taxon>Pseudomonadota</taxon>
        <taxon>Alphaproteobacteria</taxon>
        <taxon>Hyphomicrobiales</taxon>
        <taxon>Methylobacteriaceae</taxon>
        <taxon>Methylobacterium</taxon>
    </lineage>
</organism>
<keyword evidence="4" id="KW-0614">Plasmid</keyword>
<name>A0A2R4WX29_9HYPH</name>
<dbReference type="CDD" id="cd00371">
    <property type="entry name" value="HMA"/>
    <property type="match status" value="1"/>
</dbReference>
<dbReference type="PROSITE" id="PS01047">
    <property type="entry name" value="HMA_1"/>
    <property type="match status" value="1"/>
</dbReference>
<geneLocation type="plasmid" evidence="4 5">
    <name>unnamed1</name>
</geneLocation>
<protein>
    <submittedName>
        <fullName evidence="4">Copper chaperone</fullName>
    </submittedName>
</protein>
<evidence type="ECO:0000256" key="1">
    <source>
        <dbReference type="ARBA" id="ARBA00022723"/>
    </source>
</evidence>
<evidence type="ECO:0000313" key="5">
    <source>
        <dbReference type="Proteomes" id="UP000244755"/>
    </source>
</evidence>
<feature type="signal peptide" evidence="2">
    <location>
        <begin position="1"/>
        <end position="27"/>
    </location>
</feature>
<dbReference type="InterPro" id="IPR036163">
    <property type="entry name" value="HMA_dom_sf"/>
</dbReference>
<dbReference type="EMBL" id="CP028845">
    <property type="protein sequence ID" value="AWB26109.1"/>
    <property type="molecule type" value="Genomic_DNA"/>
</dbReference>
<feature type="domain" description="HMA" evidence="3">
    <location>
        <begin position="42"/>
        <end position="109"/>
    </location>
</feature>
<dbReference type="RefSeq" id="WP_099957663.1">
    <property type="nucleotide sequence ID" value="NZ_CP028845.1"/>
</dbReference>
<evidence type="ECO:0000313" key="4">
    <source>
        <dbReference type="EMBL" id="AWB26109.1"/>
    </source>
</evidence>
<evidence type="ECO:0000256" key="2">
    <source>
        <dbReference type="SAM" id="SignalP"/>
    </source>
</evidence>
<dbReference type="AlphaFoldDB" id="A0A2R4WX29"/>
<dbReference type="InterPro" id="IPR006121">
    <property type="entry name" value="HMA_dom"/>
</dbReference>
<dbReference type="SUPFAM" id="SSF55008">
    <property type="entry name" value="HMA, heavy metal-associated domain"/>
    <property type="match status" value="1"/>
</dbReference>
<accession>A0A2R4WX29</accession>
<evidence type="ECO:0000259" key="3">
    <source>
        <dbReference type="PROSITE" id="PS50846"/>
    </source>
</evidence>
<proteinExistence type="predicted"/>
<dbReference type="KEGG" id="mee:DA075_35170"/>